<organism evidence="2 3">
    <name type="scientific">Gracilibacillus halotolerans</name>
    <dbReference type="NCBI Taxonomy" id="74386"/>
    <lineage>
        <taxon>Bacteria</taxon>
        <taxon>Bacillati</taxon>
        <taxon>Bacillota</taxon>
        <taxon>Bacilli</taxon>
        <taxon>Bacillales</taxon>
        <taxon>Bacillaceae</taxon>
        <taxon>Gracilibacillus</taxon>
    </lineage>
</organism>
<proteinExistence type="predicted"/>
<keyword evidence="1" id="KW-0175">Coiled coil</keyword>
<evidence type="ECO:0000313" key="3">
    <source>
        <dbReference type="Proteomes" id="UP000572212"/>
    </source>
</evidence>
<protein>
    <submittedName>
        <fullName evidence="2">Uncharacterized protein</fullName>
    </submittedName>
</protein>
<dbReference type="AlphaFoldDB" id="A0A841RRB9"/>
<feature type="coiled-coil region" evidence="1">
    <location>
        <begin position="22"/>
        <end position="49"/>
    </location>
</feature>
<dbReference type="RefSeq" id="WP_184249535.1">
    <property type="nucleotide sequence ID" value="NZ_BAAACU010000056.1"/>
</dbReference>
<accession>A0A841RRB9</accession>
<gene>
    <name evidence="2" type="ORF">GGQ92_002581</name>
</gene>
<evidence type="ECO:0000256" key="1">
    <source>
        <dbReference type="SAM" id="Coils"/>
    </source>
</evidence>
<dbReference type="Proteomes" id="UP000572212">
    <property type="component" value="Unassembled WGS sequence"/>
</dbReference>
<sequence>MSFELILILLTLSALLFTISEVQKLKKDNKKWQEITIELKKEIEELKTK</sequence>
<comment type="caution">
    <text evidence="2">The sequence shown here is derived from an EMBL/GenBank/DDBJ whole genome shotgun (WGS) entry which is preliminary data.</text>
</comment>
<evidence type="ECO:0000313" key="2">
    <source>
        <dbReference type="EMBL" id="MBB6513765.1"/>
    </source>
</evidence>
<reference evidence="2 3" key="1">
    <citation type="submission" date="2020-08" db="EMBL/GenBank/DDBJ databases">
        <title>Genomic Encyclopedia of Type Strains, Phase IV (KMG-IV): sequencing the most valuable type-strain genomes for metagenomic binning, comparative biology and taxonomic classification.</title>
        <authorList>
            <person name="Goeker M."/>
        </authorList>
    </citation>
    <scope>NUCLEOTIDE SEQUENCE [LARGE SCALE GENOMIC DNA]</scope>
    <source>
        <strain evidence="2 3">DSM 11805</strain>
    </source>
</reference>
<keyword evidence="3" id="KW-1185">Reference proteome</keyword>
<dbReference type="EMBL" id="JACHON010000016">
    <property type="protein sequence ID" value="MBB6513765.1"/>
    <property type="molecule type" value="Genomic_DNA"/>
</dbReference>
<name>A0A841RRB9_9BACI</name>